<dbReference type="SMART" id="SM00872">
    <property type="entry name" value="Alpha-mann_mid"/>
    <property type="match status" value="1"/>
</dbReference>
<name>A0ABT9XXQ5_9BACI</name>
<dbReference type="Gene3D" id="3.20.110.10">
    <property type="entry name" value="Glycoside hydrolase 38, N terminal domain"/>
    <property type="match status" value="1"/>
</dbReference>
<evidence type="ECO:0000256" key="3">
    <source>
        <dbReference type="ARBA" id="ARBA00022801"/>
    </source>
</evidence>
<dbReference type="RefSeq" id="WP_307409905.1">
    <property type="nucleotide sequence ID" value="NZ_JAUSTW010000005.1"/>
</dbReference>
<dbReference type="Pfam" id="PF01074">
    <property type="entry name" value="Glyco_hydro_38N"/>
    <property type="match status" value="1"/>
</dbReference>
<evidence type="ECO:0000256" key="4">
    <source>
        <dbReference type="ARBA" id="ARBA00023295"/>
    </source>
</evidence>
<evidence type="ECO:0000256" key="2">
    <source>
        <dbReference type="ARBA" id="ARBA00022723"/>
    </source>
</evidence>
<keyword evidence="3 6" id="KW-0378">Hydrolase</keyword>
<comment type="caution">
    <text evidence="6">The sequence shown here is derived from an EMBL/GenBank/DDBJ whole genome shotgun (WGS) entry which is preliminary data.</text>
</comment>
<gene>
    <name evidence="6" type="ORF">J2S10_003444</name>
</gene>
<proteinExistence type="inferred from homology"/>
<dbReference type="Pfam" id="PF17677">
    <property type="entry name" value="Glyco_hydro38C2"/>
    <property type="match status" value="1"/>
</dbReference>
<dbReference type="InterPro" id="IPR027291">
    <property type="entry name" value="Glyco_hydro_38_N_sf"/>
</dbReference>
<dbReference type="PANTHER" id="PTHR46017">
    <property type="entry name" value="ALPHA-MANNOSIDASE 2C1"/>
    <property type="match status" value="1"/>
</dbReference>
<dbReference type="InterPro" id="IPR011013">
    <property type="entry name" value="Gal_mutarotase_sf_dom"/>
</dbReference>
<dbReference type="Pfam" id="PF09261">
    <property type="entry name" value="Alpha-mann_mid"/>
    <property type="match status" value="1"/>
</dbReference>
<dbReference type="CDD" id="cd10789">
    <property type="entry name" value="GH38N_AMII_ER_cytosolic"/>
    <property type="match status" value="1"/>
</dbReference>
<dbReference type="GO" id="GO:0004559">
    <property type="term" value="F:alpha-mannosidase activity"/>
    <property type="evidence" value="ECO:0007669"/>
    <property type="project" value="UniProtKB-EC"/>
</dbReference>
<comment type="similarity">
    <text evidence="1">Belongs to the glycosyl hydrolase 38 family.</text>
</comment>
<dbReference type="SUPFAM" id="SSF74650">
    <property type="entry name" value="Galactose mutarotase-like"/>
    <property type="match status" value="1"/>
</dbReference>
<dbReference type="InterPro" id="IPR028995">
    <property type="entry name" value="Glyco_hydro_57/38_cen_sf"/>
</dbReference>
<dbReference type="SUPFAM" id="SSF88713">
    <property type="entry name" value="Glycoside hydrolase/deacetylase"/>
    <property type="match status" value="1"/>
</dbReference>
<dbReference type="Gene3D" id="1.20.1270.50">
    <property type="entry name" value="Glycoside hydrolase family 38, central domain"/>
    <property type="match status" value="1"/>
</dbReference>
<dbReference type="InterPro" id="IPR011330">
    <property type="entry name" value="Glyco_hydro/deAcase_b/a-brl"/>
</dbReference>
<dbReference type="SUPFAM" id="SSF88688">
    <property type="entry name" value="Families 57/38 glycoside transferase middle domain"/>
    <property type="match status" value="1"/>
</dbReference>
<evidence type="ECO:0000313" key="7">
    <source>
        <dbReference type="Proteomes" id="UP001224122"/>
    </source>
</evidence>
<keyword evidence="4 6" id="KW-0326">Glycosidase</keyword>
<reference evidence="6 7" key="1">
    <citation type="submission" date="2023-07" db="EMBL/GenBank/DDBJ databases">
        <title>Genomic Encyclopedia of Type Strains, Phase IV (KMG-IV): sequencing the most valuable type-strain genomes for metagenomic binning, comparative biology and taxonomic classification.</title>
        <authorList>
            <person name="Goeker M."/>
        </authorList>
    </citation>
    <scope>NUCLEOTIDE SEQUENCE [LARGE SCALE GENOMIC DNA]</scope>
    <source>
        <strain evidence="6 7">DSM 27594</strain>
    </source>
</reference>
<protein>
    <submittedName>
        <fullName evidence="6">Alpha-mannosidase</fullName>
        <ecNumber evidence="6">3.2.1.24</ecNumber>
    </submittedName>
</protein>
<dbReference type="InterPro" id="IPR011682">
    <property type="entry name" value="Glyco_hydro_38_C"/>
</dbReference>
<dbReference type="InterPro" id="IPR000602">
    <property type="entry name" value="Glyco_hydro_38_N"/>
</dbReference>
<feature type="domain" description="Glycoside hydrolase family 38 central" evidence="5">
    <location>
        <begin position="348"/>
        <end position="423"/>
    </location>
</feature>
<keyword evidence="7" id="KW-1185">Reference proteome</keyword>
<dbReference type="InterPro" id="IPR015341">
    <property type="entry name" value="Glyco_hydro_38_cen"/>
</dbReference>
<dbReference type="Gene3D" id="2.70.98.30">
    <property type="entry name" value="Golgi alpha-mannosidase II, domain 4"/>
    <property type="match status" value="1"/>
</dbReference>
<organism evidence="6 7">
    <name type="scientific">Neobacillus ginsengisoli</name>
    <dbReference type="NCBI Taxonomy" id="904295"/>
    <lineage>
        <taxon>Bacteria</taxon>
        <taxon>Bacillati</taxon>
        <taxon>Bacillota</taxon>
        <taxon>Bacilli</taxon>
        <taxon>Bacillales</taxon>
        <taxon>Bacillaceae</taxon>
        <taxon>Neobacillus</taxon>
    </lineage>
</organism>
<evidence type="ECO:0000259" key="5">
    <source>
        <dbReference type="SMART" id="SM00872"/>
    </source>
</evidence>
<dbReference type="Gene3D" id="2.60.40.2220">
    <property type="match status" value="1"/>
</dbReference>
<dbReference type="EC" id="3.2.1.24" evidence="6"/>
<dbReference type="EMBL" id="JAUSTW010000005">
    <property type="protein sequence ID" value="MDQ0200261.1"/>
    <property type="molecule type" value="Genomic_DNA"/>
</dbReference>
<evidence type="ECO:0000256" key="1">
    <source>
        <dbReference type="ARBA" id="ARBA00009792"/>
    </source>
</evidence>
<dbReference type="InterPro" id="IPR037094">
    <property type="entry name" value="Glyco_hydro_38_cen_sf"/>
</dbReference>
<evidence type="ECO:0000313" key="6">
    <source>
        <dbReference type="EMBL" id="MDQ0200261.1"/>
    </source>
</evidence>
<dbReference type="Pfam" id="PF07748">
    <property type="entry name" value="Glyco_hydro_38C"/>
    <property type="match status" value="1"/>
</dbReference>
<accession>A0ABT9XXQ5</accession>
<keyword evidence="2" id="KW-0479">Metal-binding</keyword>
<sequence length="939" mass="107350">MSLFEKKLSDLKSQEPQGYWGERILSQLEYANQLFKMNKHEDLSLLEATVSFLVDKVIEEGTITKGTALEAEKYIHKLSPIAKEYKMICASHAHIDMNWMWPWDETVAVTIETFRTMLDLMKEYSEFKFSQSQASIYQIVEEYAPLMLAEIKERVKEGRWEVTASHWVEADKNMPNGESLSRHLLYTKRYLSNLLEIDPQTLNIDFEPDTFGHSVNVPEILSNGNVKYYYHCRGYEGHHLYRWYAPSGSSVTVYREPVWYNAEIDPSMALYVPEFCQSHNIDTMLKVYGVGDHGGGPTRRDIERIIDMNTWPVFPQIQFGTFGEFFTLVEKISGQLPKVEGELNFIFTGCYTSQSRIKMANRVAEATLNEAETFCTLSTLTDHSDYPKNSFEKAWRNVLFNQFHDIIPGSGIVDTREYAMGLFQNTMAIANTNKSLALRQIASQIDTSELVTAHESIADSVSEGAGVGFGIKEFKNMRAERGRGKTRIFQFFNSSATARQEVVEVTVWDWKGNTKAIVFKDGTGNITDHQLLDEGFNQYWGHDYIRVLVKVHVPACGYSTYVMSEREYGTQLEYPEQPRVDQVDQFVLENDLIKVTFHTKNATIVSLINKSTGEEFIDPNRPAGVFRFIEEDNKKGMTAWWVGRYMNVRELHQSVKIKLLSNRSNNLREGIQYEMEFENSSLKVEVTLDHGKARLDYHVECDWHEIGKQGTCIPQLNFYVPIAYNCHSYRYDVPAGSIDRGELDMDVPGNGWMLGVNEQGDKNSVMILTDSKYGFRGQDHSMSVTLIRSSFDPDPYPEQGIHRFKLAVGIVSSQSNKDLIEYAYHYNHSLNVISDVAHKGTQPLSKSFVELLEGSVAISAVKIAEDDKNKLILRLYETDGAQTSATLYFPNKSVDSVSLVNVNEERQERNSKPLVQKNHVTVAIHPYQLMTLCIEFKNS</sequence>
<dbReference type="PANTHER" id="PTHR46017:SF1">
    <property type="entry name" value="ALPHA-MANNOSIDASE 2C1"/>
    <property type="match status" value="1"/>
</dbReference>
<dbReference type="InterPro" id="IPR041147">
    <property type="entry name" value="GH38_C"/>
</dbReference>
<dbReference type="Proteomes" id="UP001224122">
    <property type="component" value="Unassembled WGS sequence"/>
</dbReference>